<proteinExistence type="predicted"/>
<accession>A0ABX1X9U9</accession>
<dbReference type="Proteomes" id="UP000653578">
    <property type="component" value="Unassembled WGS sequence"/>
</dbReference>
<dbReference type="EMBL" id="WHNY01000037">
    <property type="protein sequence ID" value="NOU64730.1"/>
    <property type="molecule type" value="Genomic_DNA"/>
</dbReference>
<gene>
    <name evidence="2" type="ORF">GC096_11900</name>
</gene>
<reference evidence="2 3" key="1">
    <citation type="submission" date="2019-10" db="EMBL/GenBank/DDBJ databases">
        <title>Description of Paenibacillus humi sp. nov.</title>
        <authorList>
            <person name="Carlier A."/>
            <person name="Qi S."/>
        </authorList>
    </citation>
    <scope>NUCLEOTIDE SEQUENCE [LARGE SCALE GENOMIC DNA]</scope>
    <source>
        <strain evidence="2 3">LMG 31461</strain>
    </source>
</reference>
<evidence type="ECO:0000256" key="1">
    <source>
        <dbReference type="SAM" id="MobiDB-lite"/>
    </source>
</evidence>
<name>A0ABX1X9U9_9BACL</name>
<feature type="region of interest" description="Disordered" evidence="1">
    <location>
        <begin position="72"/>
        <end position="96"/>
    </location>
</feature>
<protein>
    <submittedName>
        <fullName evidence="2">Uncharacterized protein</fullName>
    </submittedName>
</protein>
<evidence type="ECO:0000313" key="3">
    <source>
        <dbReference type="Proteomes" id="UP000653578"/>
    </source>
</evidence>
<sequence length="96" mass="10484">MLDRACMEEDEWGKNSLKQALKLIKDLSNQYGLDVAMTSMQEAIVRKRTEGLPENAAVVAARIVHYGLHTPGEPGSDMSRYDELLPATGGASYGSK</sequence>
<comment type="caution">
    <text evidence="2">The sequence shown here is derived from an EMBL/GenBank/DDBJ whole genome shotgun (WGS) entry which is preliminary data.</text>
</comment>
<organism evidence="2 3">
    <name type="scientific">Paenibacillus plantarum</name>
    <dbReference type="NCBI Taxonomy" id="2654975"/>
    <lineage>
        <taxon>Bacteria</taxon>
        <taxon>Bacillati</taxon>
        <taxon>Bacillota</taxon>
        <taxon>Bacilli</taxon>
        <taxon>Bacillales</taxon>
        <taxon>Paenibacillaceae</taxon>
        <taxon>Paenibacillus</taxon>
    </lineage>
</organism>
<dbReference type="RefSeq" id="WP_171630443.1">
    <property type="nucleotide sequence ID" value="NZ_WHNY01000037.1"/>
</dbReference>
<evidence type="ECO:0000313" key="2">
    <source>
        <dbReference type="EMBL" id="NOU64730.1"/>
    </source>
</evidence>
<keyword evidence="3" id="KW-1185">Reference proteome</keyword>